<reference evidence="4" key="1">
    <citation type="submission" date="2022-01" db="EMBL/GenBank/DDBJ databases">
        <authorList>
            <person name="King R."/>
        </authorList>
    </citation>
    <scope>NUCLEOTIDE SEQUENCE</scope>
</reference>
<feature type="chain" id="PRO_5040357571" description="Chitin-binding type-4 domain-containing protein" evidence="2">
    <location>
        <begin position="22"/>
        <end position="271"/>
    </location>
</feature>
<dbReference type="InterPro" id="IPR004302">
    <property type="entry name" value="Cellulose/chitin-bd_N"/>
</dbReference>
<dbReference type="Pfam" id="PF03067">
    <property type="entry name" value="LPMO_10"/>
    <property type="match status" value="1"/>
</dbReference>
<evidence type="ECO:0000313" key="4">
    <source>
        <dbReference type="EMBL" id="CAG9762521.1"/>
    </source>
</evidence>
<feature type="domain" description="Chitin-binding type-4" evidence="3">
    <location>
        <begin position="22"/>
        <end position="207"/>
    </location>
</feature>
<evidence type="ECO:0000256" key="1">
    <source>
        <dbReference type="SAM" id="MobiDB-lite"/>
    </source>
</evidence>
<evidence type="ECO:0000313" key="5">
    <source>
        <dbReference type="Proteomes" id="UP001152799"/>
    </source>
</evidence>
<gene>
    <name evidence="4" type="ORF">CEUTPL_LOCUS3200</name>
</gene>
<sequence length="271" mass="30450">MKVSLVVLFFFAVYFSVEVTGHGYMIVPANRASLWRIDWQQPINYEDNEYFCGGAYAQYYKNHGKCGPCGDDWRDPVPRSNENGGIYGNGIIVANYTAGSVIDVTVLITANHLGALYFHICDLKDGSQAETEECFHPMKLADGTNSYPVHALDYRVDIQLRLPKDLVCERCVLRWHYRTGNSWGICEDGTQNMGCGNQEIFRSCADISIAPPHPGHEFPSGVNSKEATPEEPFKEFSSSEETMSHLDSHERSDSGKPRIINPYFYSNPAKN</sequence>
<dbReference type="Proteomes" id="UP001152799">
    <property type="component" value="Chromosome 11"/>
</dbReference>
<evidence type="ECO:0000256" key="2">
    <source>
        <dbReference type="SAM" id="SignalP"/>
    </source>
</evidence>
<accession>A0A9N9QKM8</accession>
<name>A0A9N9QKM8_9CUCU</name>
<dbReference type="OrthoDB" id="64893at2759"/>
<protein>
    <recommendedName>
        <fullName evidence="3">Chitin-binding type-4 domain-containing protein</fullName>
    </recommendedName>
</protein>
<feature type="region of interest" description="Disordered" evidence="1">
    <location>
        <begin position="215"/>
        <end position="271"/>
    </location>
</feature>
<dbReference type="EMBL" id="OU892287">
    <property type="protein sequence ID" value="CAG9762521.1"/>
    <property type="molecule type" value="Genomic_DNA"/>
</dbReference>
<evidence type="ECO:0000259" key="3">
    <source>
        <dbReference type="Pfam" id="PF03067"/>
    </source>
</evidence>
<proteinExistence type="predicted"/>
<feature type="compositionally biased region" description="Basic and acidic residues" evidence="1">
    <location>
        <begin position="242"/>
        <end position="256"/>
    </location>
</feature>
<feature type="signal peptide" evidence="2">
    <location>
        <begin position="1"/>
        <end position="21"/>
    </location>
</feature>
<keyword evidence="2" id="KW-0732">Signal</keyword>
<organism evidence="4 5">
    <name type="scientific">Ceutorhynchus assimilis</name>
    <name type="common">cabbage seed weevil</name>
    <dbReference type="NCBI Taxonomy" id="467358"/>
    <lineage>
        <taxon>Eukaryota</taxon>
        <taxon>Metazoa</taxon>
        <taxon>Ecdysozoa</taxon>
        <taxon>Arthropoda</taxon>
        <taxon>Hexapoda</taxon>
        <taxon>Insecta</taxon>
        <taxon>Pterygota</taxon>
        <taxon>Neoptera</taxon>
        <taxon>Endopterygota</taxon>
        <taxon>Coleoptera</taxon>
        <taxon>Polyphaga</taxon>
        <taxon>Cucujiformia</taxon>
        <taxon>Curculionidae</taxon>
        <taxon>Ceutorhynchinae</taxon>
        <taxon>Ceutorhynchus</taxon>
    </lineage>
</organism>
<keyword evidence="5" id="KW-1185">Reference proteome</keyword>
<dbReference type="AlphaFoldDB" id="A0A9N9QKM8"/>